<dbReference type="GO" id="GO:0052621">
    <property type="term" value="F:diguanylate cyclase activity"/>
    <property type="evidence" value="ECO:0007669"/>
    <property type="project" value="UniProtKB-EC"/>
</dbReference>
<dbReference type="SMART" id="SM00267">
    <property type="entry name" value="GGDEF"/>
    <property type="match status" value="1"/>
</dbReference>
<dbReference type="GO" id="GO:1902201">
    <property type="term" value="P:negative regulation of bacterial-type flagellum-dependent cell motility"/>
    <property type="evidence" value="ECO:0007669"/>
    <property type="project" value="TreeGrafter"/>
</dbReference>
<comment type="catalytic activity">
    <reaction evidence="2">
        <text>2 GTP = 3',3'-c-di-GMP + 2 diphosphate</text>
        <dbReference type="Rhea" id="RHEA:24898"/>
        <dbReference type="ChEBI" id="CHEBI:33019"/>
        <dbReference type="ChEBI" id="CHEBI:37565"/>
        <dbReference type="ChEBI" id="CHEBI:58805"/>
        <dbReference type="EC" id="2.7.7.65"/>
    </reaction>
</comment>
<proteinExistence type="predicted"/>
<feature type="transmembrane region" description="Helical" evidence="3">
    <location>
        <begin position="149"/>
        <end position="167"/>
    </location>
</feature>
<dbReference type="InterPro" id="IPR000160">
    <property type="entry name" value="GGDEF_dom"/>
</dbReference>
<evidence type="ECO:0000313" key="5">
    <source>
        <dbReference type="EMBL" id="GGX66691.1"/>
    </source>
</evidence>
<dbReference type="InterPro" id="IPR029787">
    <property type="entry name" value="Nucleotide_cyclase"/>
</dbReference>
<dbReference type="InterPro" id="IPR007894">
    <property type="entry name" value="MASE2"/>
</dbReference>
<dbReference type="GO" id="GO:0043709">
    <property type="term" value="P:cell adhesion involved in single-species biofilm formation"/>
    <property type="evidence" value="ECO:0007669"/>
    <property type="project" value="TreeGrafter"/>
</dbReference>
<dbReference type="PANTHER" id="PTHR45138">
    <property type="entry name" value="REGULATORY COMPONENTS OF SENSORY TRANSDUCTION SYSTEM"/>
    <property type="match status" value="1"/>
</dbReference>
<dbReference type="PANTHER" id="PTHR45138:SF9">
    <property type="entry name" value="DIGUANYLATE CYCLASE DGCM-RELATED"/>
    <property type="match status" value="1"/>
</dbReference>
<sequence length="500" mass="56513">MAERKRTIPRLTRVNYPPRVFGFGATFVAIGALVVDRDWSLLLFIPLTLFFLVYPHLIYLADRLRRANTSLEHRAMMFDAFMLGGFTALIEFSGWISYTLLAATILNNTMTGGLRQLRNAMALYLAGLGSWGLVVGFDWRPEAPLPIEILTMVSLQCYILSTAWVFYTQNRRLNAIKMDAQDKNTLFGVLLELRSLSDHAEDLDELVEGALRQFRVLQPDRSFGFVLRDSNRLETLQFAAFSEDMVESQRIWVLRRLVRARQNLPDGYYLEGDGQQNGYFVFTLHSPINLSQGLLLVQAKRLSETDTKTIGLLLDQLGTSLANLLLTQELKKAAERDALTGVYNRASLDRDLKAVESVRQHNPSIDYSVVLVDLIGLKRVNDHYGHEAGDRLISTVAEGLSAVSRRGDRVYRFGGDEFVILCQDSTLEGAQVLGERIDRLVRGREMTLETEQGGSVTVPIQLSLGVANSAHDPARELLKKADERMYADKAHWYETNARYR</sequence>
<dbReference type="InterPro" id="IPR043128">
    <property type="entry name" value="Rev_trsase/Diguanyl_cyclase"/>
</dbReference>
<name>A0A918KKE6_9GAMM</name>
<comment type="caution">
    <text evidence="5">The sequence shown here is derived from an EMBL/GenBank/DDBJ whole genome shotgun (WGS) entry which is preliminary data.</text>
</comment>
<evidence type="ECO:0000256" key="3">
    <source>
        <dbReference type="SAM" id="Phobius"/>
    </source>
</evidence>
<keyword evidence="3" id="KW-0472">Membrane</keyword>
<dbReference type="RefSeq" id="WP_189611691.1">
    <property type="nucleotide sequence ID" value="NZ_BMXR01000010.1"/>
</dbReference>
<feature type="transmembrane region" description="Helical" evidence="3">
    <location>
        <begin position="121"/>
        <end position="137"/>
    </location>
</feature>
<keyword evidence="3" id="KW-1133">Transmembrane helix</keyword>
<reference evidence="5" key="2">
    <citation type="submission" date="2020-09" db="EMBL/GenBank/DDBJ databases">
        <authorList>
            <person name="Sun Q."/>
            <person name="Kim S."/>
        </authorList>
    </citation>
    <scope>NUCLEOTIDE SEQUENCE</scope>
    <source>
        <strain evidence="5">KCTC 22169</strain>
    </source>
</reference>
<dbReference type="EMBL" id="BMXR01000010">
    <property type="protein sequence ID" value="GGX66691.1"/>
    <property type="molecule type" value="Genomic_DNA"/>
</dbReference>
<dbReference type="GO" id="GO:0005886">
    <property type="term" value="C:plasma membrane"/>
    <property type="evidence" value="ECO:0007669"/>
    <property type="project" value="TreeGrafter"/>
</dbReference>
<keyword evidence="6" id="KW-1185">Reference proteome</keyword>
<evidence type="ECO:0000256" key="2">
    <source>
        <dbReference type="ARBA" id="ARBA00034247"/>
    </source>
</evidence>
<dbReference type="Proteomes" id="UP000626148">
    <property type="component" value="Unassembled WGS sequence"/>
</dbReference>
<dbReference type="CDD" id="cd01949">
    <property type="entry name" value="GGDEF"/>
    <property type="match status" value="1"/>
</dbReference>
<evidence type="ECO:0000259" key="4">
    <source>
        <dbReference type="PROSITE" id="PS50887"/>
    </source>
</evidence>
<feature type="domain" description="GGDEF" evidence="4">
    <location>
        <begin position="365"/>
        <end position="500"/>
    </location>
</feature>
<dbReference type="NCBIfam" id="TIGR00254">
    <property type="entry name" value="GGDEF"/>
    <property type="match status" value="1"/>
</dbReference>
<dbReference type="InterPro" id="IPR050469">
    <property type="entry name" value="Diguanylate_Cyclase"/>
</dbReference>
<feature type="transmembrane region" description="Helical" evidence="3">
    <location>
        <begin position="80"/>
        <end position="101"/>
    </location>
</feature>
<dbReference type="Pfam" id="PF05230">
    <property type="entry name" value="MASE2"/>
    <property type="match status" value="1"/>
</dbReference>
<dbReference type="SUPFAM" id="SSF55073">
    <property type="entry name" value="Nucleotide cyclase"/>
    <property type="match status" value="1"/>
</dbReference>
<feature type="transmembrane region" description="Helical" evidence="3">
    <location>
        <begin position="41"/>
        <end position="60"/>
    </location>
</feature>
<organism evidence="5 6">
    <name type="scientific">Saccharospirillum salsuginis</name>
    <dbReference type="NCBI Taxonomy" id="418750"/>
    <lineage>
        <taxon>Bacteria</taxon>
        <taxon>Pseudomonadati</taxon>
        <taxon>Pseudomonadota</taxon>
        <taxon>Gammaproteobacteria</taxon>
        <taxon>Oceanospirillales</taxon>
        <taxon>Saccharospirillaceae</taxon>
        <taxon>Saccharospirillum</taxon>
    </lineage>
</organism>
<dbReference type="EC" id="2.7.7.65" evidence="1"/>
<feature type="transmembrane region" description="Helical" evidence="3">
    <location>
        <begin position="20"/>
        <end position="35"/>
    </location>
</feature>
<evidence type="ECO:0000313" key="6">
    <source>
        <dbReference type="Proteomes" id="UP000626148"/>
    </source>
</evidence>
<reference evidence="5" key="1">
    <citation type="journal article" date="2014" name="Int. J. Syst. Evol. Microbiol.">
        <title>Complete genome sequence of Corynebacterium casei LMG S-19264T (=DSM 44701T), isolated from a smear-ripened cheese.</title>
        <authorList>
            <consortium name="US DOE Joint Genome Institute (JGI-PGF)"/>
            <person name="Walter F."/>
            <person name="Albersmeier A."/>
            <person name="Kalinowski J."/>
            <person name="Ruckert C."/>
        </authorList>
    </citation>
    <scope>NUCLEOTIDE SEQUENCE</scope>
    <source>
        <strain evidence="5">KCTC 22169</strain>
    </source>
</reference>
<dbReference type="PROSITE" id="PS50887">
    <property type="entry name" value="GGDEF"/>
    <property type="match status" value="1"/>
</dbReference>
<keyword evidence="3" id="KW-0812">Transmembrane</keyword>
<accession>A0A918KKE6</accession>
<protein>
    <recommendedName>
        <fullName evidence="1">diguanylate cyclase</fullName>
        <ecNumber evidence="1">2.7.7.65</ecNumber>
    </recommendedName>
</protein>
<dbReference type="Gene3D" id="3.30.70.270">
    <property type="match status" value="1"/>
</dbReference>
<dbReference type="Pfam" id="PF00990">
    <property type="entry name" value="GGDEF"/>
    <property type="match status" value="1"/>
</dbReference>
<dbReference type="AlphaFoldDB" id="A0A918KKE6"/>
<evidence type="ECO:0000256" key="1">
    <source>
        <dbReference type="ARBA" id="ARBA00012528"/>
    </source>
</evidence>
<gene>
    <name evidence="5" type="ORF">GCM10007392_38050</name>
</gene>